<dbReference type="InterPro" id="IPR006009">
    <property type="entry name" value="GlcNAc_MurG"/>
</dbReference>
<proteinExistence type="inferred from homology"/>
<comment type="catalytic activity">
    <reaction evidence="15">
        <text>UDP-N-acetyl-alpha-D-muramate + L-alanine + ATP = UDP-N-acetyl-alpha-D-muramoyl-L-alanine + ADP + phosphate + H(+)</text>
        <dbReference type="Rhea" id="RHEA:23372"/>
        <dbReference type="ChEBI" id="CHEBI:15378"/>
        <dbReference type="ChEBI" id="CHEBI:30616"/>
        <dbReference type="ChEBI" id="CHEBI:43474"/>
        <dbReference type="ChEBI" id="CHEBI:57972"/>
        <dbReference type="ChEBI" id="CHEBI:70757"/>
        <dbReference type="ChEBI" id="CHEBI:83898"/>
        <dbReference type="ChEBI" id="CHEBI:456216"/>
        <dbReference type="EC" id="6.3.2.8"/>
    </reaction>
</comment>
<dbReference type="Gene3D" id="3.40.1190.10">
    <property type="entry name" value="Mur-like, catalytic domain"/>
    <property type="match status" value="1"/>
</dbReference>
<evidence type="ECO:0000256" key="4">
    <source>
        <dbReference type="ARBA" id="ARBA00022475"/>
    </source>
</evidence>
<dbReference type="GO" id="GO:0071555">
    <property type="term" value="P:cell wall organization"/>
    <property type="evidence" value="ECO:0007669"/>
    <property type="project" value="UniProtKB-KW"/>
</dbReference>
<evidence type="ECO:0000259" key="20">
    <source>
        <dbReference type="Pfam" id="PF08245"/>
    </source>
</evidence>
<keyword evidence="8" id="KW-0547">Nucleotide-binding</keyword>
<dbReference type="Gene3D" id="3.90.190.20">
    <property type="entry name" value="Mur ligase, C-terminal domain"/>
    <property type="match status" value="1"/>
</dbReference>
<evidence type="ECO:0000256" key="8">
    <source>
        <dbReference type="ARBA" id="ARBA00022741"/>
    </source>
</evidence>
<evidence type="ECO:0000313" key="21">
    <source>
        <dbReference type="EMBL" id="KAA6350607.1"/>
    </source>
</evidence>
<dbReference type="HAMAP" id="MF_00033">
    <property type="entry name" value="MurG"/>
    <property type="match status" value="1"/>
</dbReference>
<keyword evidence="6 21" id="KW-0436">Ligase</keyword>
<dbReference type="PANTHER" id="PTHR43445">
    <property type="entry name" value="UDP-N-ACETYLMURAMATE--L-ALANINE LIGASE-RELATED"/>
    <property type="match status" value="1"/>
</dbReference>
<dbReference type="InterPro" id="IPR036565">
    <property type="entry name" value="Mur-like_cat_sf"/>
</dbReference>
<dbReference type="EMBL" id="SNRY01000025">
    <property type="protein sequence ID" value="KAA6350662.1"/>
    <property type="molecule type" value="Genomic_DNA"/>
</dbReference>
<feature type="domain" description="Glycosyl transferase family 28 C-terminal" evidence="19">
    <location>
        <begin position="194"/>
        <end position="348"/>
    </location>
</feature>
<name>A0A5J4SX90_9ZZZZ</name>
<dbReference type="Pfam" id="PF01225">
    <property type="entry name" value="Mur_ligase"/>
    <property type="match status" value="1"/>
</dbReference>
<dbReference type="SUPFAM" id="SSF53756">
    <property type="entry name" value="UDP-Glycosyltransferase/glycogen phosphorylase"/>
    <property type="match status" value="1"/>
</dbReference>
<evidence type="ECO:0000259" key="16">
    <source>
        <dbReference type="Pfam" id="PF01225"/>
    </source>
</evidence>
<dbReference type="InterPro" id="IPR013221">
    <property type="entry name" value="Mur_ligase_cen"/>
</dbReference>
<evidence type="ECO:0000256" key="11">
    <source>
        <dbReference type="ARBA" id="ARBA00022984"/>
    </source>
</evidence>
<evidence type="ECO:0000256" key="3">
    <source>
        <dbReference type="ARBA" id="ARBA00012211"/>
    </source>
</evidence>
<protein>
    <recommendedName>
        <fullName evidence="3">UDP-N-acetylmuramate--L-alanine ligase</fullName>
        <ecNumber evidence="3">6.3.2.8</ecNumber>
    </recommendedName>
</protein>
<dbReference type="GO" id="GO:0005524">
    <property type="term" value="F:ATP binding"/>
    <property type="evidence" value="ECO:0007669"/>
    <property type="project" value="UniProtKB-KW"/>
</dbReference>
<reference evidence="21" key="1">
    <citation type="submission" date="2019-03" db="EMBL/GenBank/DDBJ databases">
        <title>Single cell metagenomics reveals metabolic interactions within the superorganism composed of flagellate Streblomastix strix and complex community of Bacteroidetes bacteria on its surface.</title>
        <authorList>
            <person name="Treitli S.C."/>
            <person name="Kolisko M."/>
            <person name="Husnik F."/>
            <person name="Keeling P."/>
            <person name="Hampl V."/>
        </authorList>
    </citation>
    <scope>NUCLEOTIDE SEQUENCE</scope>
    <source>
        <strain evidence="21">STM</strain>
    </source>
</reference>
<dbReference type="GO" id="GO:0005975">
    <property type="term" value="P:carbohydrate metabolic process"/>
    <property type="evidence" value="ECO:0007669"/>
    <property type="project" value="InterPro"/>
</dbReference>
<feature type="domain" description="Mur ligase central" evidence="20">
    <location>
        <begin position="483"/>
        <end position="657"/>
    </location>
</feature>
<dbReference type="InterPro" id="IPR007235">
    <property type="entry name" value="Glyco_trans_28_C"/>
</dbReference>
<dbReference type="InterPro" id="IPR005758">
    <property type="entry name" value="UDP-N-AcMur_Ala_ligase_MurC"/>
</dbReference>
<evidence type="ECO:0000256" key="15">
    <source>
        <dbReference type="ARBA" id="ARBA00047833"/>
    </source>
</evidence>
<evidence type="ECO:0000256" key="5">
    <source>
        <dbReference type="ARBA" id="ARBA00022490"/>
    </source>
</evidence>
<dbReference type="InterPro" id="IPR004101">
    <property type="entry name" value="Mur_ligase_C"/>
</dbReference>
<dbReference type="EC" id="6.3.2.8" evidence="3"/>
<dbReference type="GO" id="GO:0005737">
    <property type="term" value="C:cytoplasm"/>
    <property type="evidence" value="ECO:0007669"/>
    <property type="project" value="UniProtKB-SubCell"/>
</dbReference>
<dbReference type="Pfam" id="PF08245">
    <property type="entry name" value="Mur_ligase_M"/>
    <property type="match status" value="1"/>
</dbReference>
<dbReference type="InterPro" id="IPR036615">
    <property type="entry name" value="Mur_ligase_C_dom_sf"/>
</dbReference>
<dbReference type="UniPathway" id="UPA00219"/>
<dbReference type="Pfam" id="PF02875">
    <property type="entry name" value="Mur_ligase_C"/>
    <property type="match status" value="1"/>
</dbReference>
<dbReference type="NCBIfam" id="TIGR01082">
    <property type="entry name" value="murC"/>
    <property type="match status" value="1"/>
</dbReference>
<feature type="domain" description="Glycosyltransferase family 28 N-terminal" evidence="18">
    <location>
        <begin position="7"/>
        <end position="146"/>
    </location>
</feature>
<gene>
    <name evidence="21" type="ORF">EZS27_001964</name>
    <name evidence="22" type="ORF">EZS27_002019</name>
</gene>
<evidence type="ECO:0000259" key="18">
    <source>
        <dbReference type="Pfam" id="PF03033"/>
    </source>
</evidence>
<dbReference type="EMBL" id="SNRY01000025">
    <property type="protein sequence ID" value="KAA6350607.1"/>
    <property type="molecule type" value="Genomic_DNA"/>
</dbReference>
<dbReference type="GO" id="GO:0050511">
    <property type="term" value="F:undecaprenyldiphospho-muramoylpentapeptide beta-N-acetylglucosaminyltransferase activity"/>
    <property type="evidence" value="ECO:0007669"/>
    <property type="project" value="InterPro"/>
</dbReference>
<evidence type="ECO:0000259" key="17">
    <source>
        <dbReference type="Pfam" id="PF02875"/>
    </source>
</evidence>
<evidence type="ECO:0000256" key="12">
    <source>
        <dbReference type="ARBA" id="ARBA00023136"/>
    </source>
</evidence>
<feature type="domain" description="Mur ligase C-terminal" evidence="17">
    <location>
        <begin position="680"/>
        <end position="776"/>
    </location>
</feature>
<keyword evidence="13" id="KW-0131">Cell cycle</keyword>
<organism evidence="21">
    <name type="scientific">termite gut metagenome</name>
    <dbReference type="NCBI Taxonomy" id="433724"/>
    <lineage>
        <taxon>unclassified sequences</taxon>
        <taxon>metagenomes</taxon>
        <taxon>organismal metagenomes</taxon>
    </lineage>
</organism>
<keyword evidence="10" id="KW-0133">Cell shape</keyword>
<evidence type="ECO:0000256" key="7">
    <source>
        <dbReference type="ARBA" id="ARBA00022618"/>
    </source>
</evidence>
<evidence type="ECO:0000256" key="13">
    <source>
        <dbReference type="ARBA" id="ARBA00023306"/>
    </source>
</evidence>
<keyword evidence="12" id="KW-0472">Membrane</keyword>
<evidence type="ECO:0000256" key="1">
    <source>
        <dbReference type="ARBA" id="ARBA00004496"/>
    </source>
</evidence>
<dbReference type="SUPFAM" id="SSF53244">
    <property type="entry name" value="MurD-like peptide ligases, peptide-binding domain"/>
    <property type="match status" value="1"/>
</dbReference>
<evidence type="ECO:0000256" key="14">
    <source>
        <dbReference type="ARBA" id="ARBA00023316"/>
    </source>
</evidence>
<dbReference type="Gene3D" id="3.40.50.2000">
    <property type="entry name" value="Glycogen Phosphorylase B"/>
    <property type="match status" value="2"/>
</dbReference>
<evidence type="ECO:0000256" key="2">
    <source>
        <dbReference type="ARBA" id="ARBA00004752"/>
    </source>
</evidence>
<dbReference type="GO" id="GO:0008360">
    <property type="term" value="P:regulation of cell shape"/>
    <property type="evidence" value="ECO:0007669"/>
    <property type="project" value="UniProtKB-KW"/>
</dbReference>
<keyword evidence="14" id="KW-0961">Cell wall biogenesis/degradation</keyword>
<dbReference type="Pfam" id="PF04101">
    <property type="entry name" value="Glyco_tran_28_C"/>
    <property type="match status" value="1"/>
</dbReference>
<dbReference type="CDD" id="cd03785">
    <property type="entry name" value="GT28_MurG"/>
    <property type="match status" value="1"/>
</dbReference>
<keyword evidence="11" id="KW-0573">Peptidoglycan synthesis</keyword>
<evidence type="ECO:0000256" key="9">
    <source>
        <dbReference type="ARBA" id="ARBA00022840"/>
    </source>
</evidence>
<dbReference type="SUPFAM" id="SSF51984">
    <property type="entry name" value="MurCD N-terminal domain"/>
    <property type="match status" value="1"/>
</dbReference>
<dbReference type="AlphaFoldDB" id="A0A5J4SX90"/>
<comment type="pathway">
    <text evidence="2">Cell wall biogenesis; peptidoglycan biosynthesis.</text>
</comment>
<keyword evidence="9" id="KW-0067">ATP-binding</keyword>
<accession>A0A5J4SX90</accession>
<dbReference type="GO" id="GO:0008763">
    <property type="term" value="F:UDP-N-acetylmuramate-L-alanine ligase activity"/>
    <property type="evidence" value="ECO:0007669"/>
    <property type="project" value="UniProtKB-EC"/>
</dbReference>
<evidence type="ECO:0000313" key="22">
    <source>
        <dbReference type="EMBL" id="KAA6350662.1"/>
    </source>
</evidence>
<feature type="domain" description="Mur ligase N-terminal catalytic" evidence="16">
    <location>
        <begin position="375"/>
        <end position="477"/>
    </location>
</feature>
<dbReference type="SUPFAM" id="SSF53623">
    <property type="entry name" value="MurD-like peptide ligases, catalytic domain"/>
    <property type="match status" value="1"/>
</dbReference>
<dbReference type="PANTHER" id="PTHR43445:SF3">
    <property type="entry name" value="UDP-N-ACETYLMURAMATE--L-ALANINE LIGASE"/>
    <property type="match status" value="1"/>
</dbReference>
<dbReference type="Pfam" id="PF03033">
    <property type="entry name" value="Glyco_transf_28"/>
    <property type="match status" value="1"/>
</dbReference>
<evidence type="ECO:0000256" key="6">
    <source>
        <dbReference type="ARBA" id="ARBA00022598"/>
    </source>
</evidence>
<keyword evidence="4" id="KW-1003">Cell membrane</keyword>
<dbReference type="GO" id="GO:0009252">
    <property type="term" value="P:peptidoglycan biosynthetic process"/>
    <property type="evidence" value="ECO:0007669"/>
    <property type="project" value="UniProtKB-UniPathway"/>
</dbReference>
<dbReference type="InterPro" id="IPR000713">
    <property type="entry name" value="Mur_ligase_N"/>
</dbReference>
<dbReference type="Gene3D" id="3.40.50.720">
    <property type="entry name" value="NAD(P)-binding Rossmann-like Domain"/>
    <property type="match status" value="1"/>
</dbReference>
<keyword evidence="5" id="KW-0963">Cytoplasm</keyword>
<dbReference type="GO" id="GO:0051301">
    <property type="term" value="P:cell division"/>
    <property type="evidence" value="ECO:0007669"/>
    <property type="project" value="UniProtKB-KW"/>
</dbReference>
<evidence type="ECO:0000259" key="19">
    <source>
        <dbReference type="Pfam" id="PF04101"/>
    </source>
</evidence>
<sequence length="830" mass="92852">MGKELRIIISGGGTGGHIFPAISIANAIKEQRPDVKILFVGAEGRMEMQRVPDAGYKIIGLPITGINRKHLWRNFPVLFNFLKSQRKAHRIIKKFRPHVVVGVGGYASSPILKMAQMMKIPTLIQEQNSYAGVTNKLLAKRAEKVCVAYSGMEKFFPSDKIILTGNPVRQELFEHRISREQALSTYGFDSNKKTVLILGGSLGAYSINQCLTNNLDVIRSVADIQFIWQTGKIYYERIINATETIDKIPNLYIASFIKDMATAYTAADLIVSRAGAGAISEFCLLQKAVILVPSPNVAEDHQTKNAMALVNKSAAIYVQDANVNETLLSKVTEVIHDEETLNQLRSNIAMLALPDSANIIAEEVFKMAEMNIKSVYFIGIGGIGMSALARYFLSKGKIVAGYDRTPCEITEHLIKEGIPIHYEENLSLIPSTCLDKETTLVIWTPAVPETHVELTYFRTVGFEIQKRSQVLGAITRSSKGLCVAGTHGKTTTSAILAHLLYQSHIGCNAFLGGISKNYHTNLLLSQKSPYTVIEADEFDRSFHQLTPYMSVITATDPDHLDIYGSEEAYLKGFEIYTGLIKRCLIIHKNSKLQSKVKKEVRIYTYSKDEGDFYAENIRIGNGEIFFDFVAPDTRITDIQLGVPININIENSVAAISLAYLNGVNAKEIKCGMASFRGVNRRFDFKIKNDRIVFLNDYAHHPSEIQQSLLSIRELYAGKKITAVFQPHLYTRTRDFYNEFATSLSLADEVILLDIYPARELPVSGVTSKLIYERLQPNVKKSMCPKENLTEILKFKKIEVLVTLGAGDIEDYVPAIKQMLENQWKKTENKK</sequence>
<dbReference type="NCBIfam" id="TIGR01133">
    <property type="entry name" value="murG"/>
    <property type="match status" value="1"/>
</dbReference>
<evidence type="ECO:0000256" key="10">
    <source>
        <dbReference type="ARBA" id="ARBA00022960"/>
    </source>
</evidence>
<comment type="subcellular location">
    <subcellularLocation>
        <location evidence="1">Cytoplasm</location>
    </subcellularLocation>
</comment>
<keyword evidence="7" id="KW-0132">Cell division</keyword>
<dbReference type="InterPro" id="IPR004276">
    <property type="entry name" value="GlycoTrans_28_N"/>
</dbReference>
<dbReference type="InterPro" id="IPR050061">
    <property type="entry name" value="MurCDEF_pg_biosynth"/>
</dbReference>
<comment type="caution">
    <text evidence="21">The sequence shown here is derived from an EMBL/GenBank/DDBJ whole genome shotgun (WGS) entry which is preliminary data.</text>
</comment>